<dbReference type="InterPro" id="IPR000515">
    <property type="entry name" value="MetI-like"/>
</dbReference>
<feature type="transmembrane region" description="Helical" evidence="10">
    <location>
        <begin position="215"/>
        <end position="240"/>
    </location>
</feature>
<evidence type="ECO:0000256" key="10">
    <source>
        <dbReference type="RuleBase" id="RU363032"/>
    </source>
</evidence>
<comment type="similarity">
    <text evidence="9">Belongs to the binding-protein-dependent transport system permease family. OppBC subfamily.</text>
</comment>
<evidence type="ECO:0000313" key="13">
    <source>
        <dbReference type="Proteomes" id="UP001499882"/>
    </source>
</evidence>
<dbReference type="CDD" id="cd06261">
    <property type="entry name" value="TM_PBP2"/>
    <property type="match status" value="1"/>
</dbReference>
<comment type="caution">
    <text evidence="12">The sequence shown here is derived from an EMBL/GenBank/DDBJ whole genome shotgun (WGS) entry which is preliminary data.</text>
</comment>
<evidence type="ECO:0000256" key="2">
    <source>
        <dbReference type="ARBA" id="ARBA00022448"/>
    </source>
</evidence>
<evidence type="ECO:0000313" key="12">
    <source>
        <dbReference type="EMBL" id="GAA4750361.1"/>
    </source>
</evidence>
<dbReference type="SUPFAM" id="SSF161098">
    <property type="entry name" value="MetI-like"/>
    <property type="match status" value="1"/>
</dbReference>
<feature type="domain" description="ABC transmembrane type-1" evidence="11">
    <location>
        <begin position="94"/>
        <end position="283"/>
    </location>
</feature>
<evidence type="ECO:0000256" key="5">
    <source>
        <dbReference type="ARBA" id="ARBA00022856"/>
    </source>
</evidence>
<feature type="transmembrane region" description="Helical" evidence="10">
    <location>
        <begin position="97"/>
        <end position="122"/>
    </location>
</feature>
<evidence type="ECO:0000256" key="4">
    <source>
        <dbReference type="ARBA" id="ARBA00022692"/>
    </source>
</evidence>
<dbReference type="Pfam" id="PF00528">
    <property type="entry name" value="BPD_transp_1"/>
    <property type="match status" value="1"/>
</dbReference>
<reference evidence="13" key="1">
    <citation type="journal article" date="2019" name="Int. J. Syst. Evol. Microbiol.">
        <title>The Global Catalogue of Microorganisms (GCM) 10K type strain sequencing project: providing services to taxonomists for standard genome sequencing and annotation.</title>
        <authorList>
            <consortium name="The Broad Institute Genomics Platform"/>
            <consortium name="The Broad Institute Genome Sequencing Center for Infectious Disease"/>
            <person name="Wu L."/>
            <person name="Ma J."/>
        </authorList>
    </citation>
    <scope>NUCLEOTIDE SEQUENCE [LARGE SCALE GENOMIC DNA]</scope>
    <source>
        <strain evidence="13">JCM 18532</strain>
    </source>
</reference>
<keyword evidence="4 10" id="KW-0812">Transmembrane</keyword>
<evidence type="ECO:0000256" key="3">
    <source>
        <dbReference type="ARBA" id="ARBA00022475"/>
    </source>
</evidence>
<feature type="transmembrane region" description="Helical" evidence="10">
    <location>
        <begin position="158"/>
        <end position="176"/>
    </location>
</feature>
<accession>A0ABP8Z9K4</accession>
<organism evidence="12 13">
    <name type="scientific">Nocardioides endophyticus</name>
    <dbReference type="NCBI Taxonomy" id="1353775"/>
    <lineage>
        <taxon>Bacteria</taxon>
        <taxon>Bacillati</taxon>
        <taxon>Actinomycetota</taxon>
        <taxon>Actinomycetes</taxon>
        <taxon>Propionibacteriales</taxon>
        <taxon>Nocardioidaceae</taxon>
        <taxon>Nocardioides</taxon>
    </lineage>
</organism>
<evidence type="ECO:0000256" key="8">
    <source>
        <dbReference type="ARBA" id="ARBA00023136"/>
    </source>
</evidence>
<keyword evidence="7 10" id="KW-1133">Transmembrane helix</keyword>
<dbReference type="PANTHER" id="PTHR43386:SF24">
    <property type="entry name" value="OLIGOPEPTIDE TRANSPORT SYSTEM PERMEASE PROTEIN AMID"/>
    <property type="match status" value="1"/>
</dbReference>
<dbReference type="PANTHER" id="PTHR43386">
    <property type="entry name" value="OLIGOPEPTIDE TRANSPORT SYSTEM PERMEASE PROTEIN APPC"/>
    <property type="match status" value="1"/>
</dbReference>
<evidence type="ECO:0000256" key="6">
    <source>
        <dbReference type="ARBA" id="ARBA00022927"/>
    </source>
</evidence>
<feature type="transmembrane region" description="Helical" evidence="10">
    <location>
        <begin position="32"/>
        <end position="56"/>
    </location>
</feature>
<dbReference type="InterPro" id="IPR035906">
    <property type="entry name" value="MetI-like_sf"/>
</dbReference>
<keyword evidence="3" id="KW-1003">Cell membrane</keyword>
<proteinExistence type="inferred from homology"/>
<evidence type="ECO:0000259" key="11">
    <source>
        <dbReference type="PROSITE" id="PS50928"/>
    </source>
</evidence>
<comment type="subcellular location">
    <subcellularLocation>
        <location evidence="1 10">Cell membrane</location>
        <topology evidence="1 10">Multi-pass membrane protein</topology>
    </subcellularLocation>
</comment>
<protein>
    <submittedName>
        <fullName evidence="12">ABC transporter permease</fullName>
    </submittedName>
</protein>
<feature type="transmembrane region" description="Helical" evidence="10">
    <location>
        <begin position="264"/>
        <end position="283"/>
    </location>
</feature>
<dbReference type="Gene3D" id="1.10.3720.10">
    <property type="entry name" value="MetI-like"/>
    <property type="match status" value="1"/>
</dbReference>
<dbReference type="EMBL" id="BAABKN010000025">
    <property type="protein sequence ID" value="GAA4750361.1"/>
    <property type="molecule type" value="Genomic_DNA"/>
</dbReference>
<gene>
    <name evidence="12" type="ORF">GCM10023350_39440</name>
</gene>
<dbReference type="InterPro" id="IPR050366">
    <property type="entry name" value="BP-dependent_transpt_permease"/>
</dbReference>
<sequence length="295" mass="31722">MTARTDDGGAALVIDRTSEWGRRWRRFRSNRLALVSLGFLVLLALLALFAGVIAPYDPNTPDYSKSLTDPLTGGNLLGTDVLGRDTFSRLLYGLRTALFIALTAELLALACALVVGVAAGYFGGKIDQLLMAATDVMYAFPTYLFAVILATVLGRSTWSIILAIAVGSWLTQARLIRAQMIKLKTFEYVEAGRSMGAGSMTLIVRYLLPNSLGPILVTTSFGIPAAMLAESGLAILGLGVAPPNASLGTMITDGYTYVLVQPNLIFWPFFVFACAMLAFTWVGDGVRDAFDPKDE</sequence>
<dbReference type="RefSeq" id="WP_345528676.1">
    <property type="nucleotide sequence ID" value="NZ_BAABKN010000025.1"/>
</dbReference>
<keyword evidence="8 10" id="KW-0472">Membrane</keyword>
<dbReference type="Proteomes" id="UP001499882">
    <property type="component" value="Unassembled WGS sequence"/>
</dbReference>
<keyword evidence="2 10" id="KW-0813">Transport</keyword>
<evidence type="ECO:0000256" key="1">
    <source>
        <dbReference type="ARBA" id="ARBA00004651"/>
    </source>
</evidence>
<dbReference type="InterPro" id="IPR025966">
    <property type="entry name" value="OppC_N"/>
</dbReference>
<name>A0ABP8Z9K4_9ACTN</name>
<keyword evidence="6" id="KW-0653">Protein transport</keyword>
<feature type="transmembrane region" description="Helical" evidence="10">
    <location>
        <begin position="129"/>
        <end position="152"/>
    </location>
</feature>
<dbReference type="PROSITE" id="PS50928">
    <property type="entry name" value="ABC_TM1"/>
    <property type="match status" value="1"/>
</dbReference>
<evidence type="ECO:0000256" key="7">
    <source>
        <dbReference type="ARBA" id="ARBA00022989"/>
    </source>
</evidence>
<keyword evidence="5" id="KW-0571">Peptide transport</keyword>
<keyword evidence="13" id="KW-1185">Reference proteome</keyword>
<dbReference type="Pfam" id="PF12911">
    <property type="entry name" value="OppC_N"/>
    <property type="match status" value="1"/>
</dbReference>
<evidence type="ECO:0000256" key="9">
    <source>
        <dbReference type="ARBA" id="ARBA00024202"/>
    </source>
</evidence>